<reference evidence="1 2" key="1">
    <citation type="journal article" date="2014" name="Int. J. Syst. Evol. Microbiol.">
        <title>Leptospira mayottensis sp. nov., a pathogenic species of the genus Leptospira isolated from humans.</title>
        <authorList>
            <person name="Bourhy P."/>
            <person name="Collet L."/>
            <person name="Brisse S."/>
            <person name="Picardeau M."/>
        </authorList>
    </citation>
    <scope>NUCLEOTIDE SEQUENCE [LARGE SCALE GENOMIC DNA]</scope>
    <source>
        <strain evidence="1 2">200901122</strain>
    </source>
</reference>
<dbReference type="EMBL" id="AKWM02000078">
    <property type="protein sequence ID" value="EKR98661.1"/>
    <property type="molecule type" value="Genomic_DNA"/>
</dbReference>
<evidence type="ECO:0000313" key="2">
    <source>
        <dbReference type="Proteomes" id="UP000001343"/>
    </source>
</evidence>
<comment type="caution">
    <text evidence="1">The sequence shown here is derived from an EMBL/GenBank/DDBJ whole genome shotgun (WGS) entry which is preliminary data.</text>
</comment>
<protein>
    <submittedName>
        <fullName evidence="1">Uncharacterized protein</fullName>
    </submittedName>
</protein>
<gene>
    <name evidence="1" type="ORF">LEP1GSC125_1821</name>
</gene>
<organism evidence="1 2">
    <name type="scientific">Leptospira mayottensis 200901122</name>
    <dbReference type="NCBI Taxonomy" id="1193010"/>
    <lineage>
        <taxon>Bacteria</taxon>
        <taxon>Pseudomonadati</taxon>
        <taxon>Spirochaetota</taxon>
        <taxon>Spirochaetia</taxon>
        <taxon>Leptospirales</taxon>
        <taxon>Leptospiraceae</taxon>
        <taxon>Leptospira</taxon>
    </lineage>
</organism>
<dbReference type="Proteomes" id="UP000001343">
    <property type="component" value="Unassembled WGS sequence"/>
</dbReference>
<name>A0AA87MMX2_9LEPT</name>
<accession>A0AA87MMX2</accession>
<evidence type="ECO:0000313" key="1">
    <source>
        <dbReference type="EMBL" id="EKR98661.1"/>
    </source>
</evidence>
<proteinExistence type="predicted"/>
<sequence>MFVLSETITPKSNPFGENTRKKVVKKENDWTRIAYKLVLSKKGNSTHNRNSKLE</sequence>
<dbReference type="AlphaFoldDB" id="A0AA87MMX2"/>